<dbReference type="SUPFAM" id="SSF89447">
    <property type="entry name" value="AbrB/MazE/MraZ-like"/>
    <property type="match status" value="1"/>
</dbReference>
<protein>
    <recommendedName>
        <fullName evidence="1">Transcriptional regulator MraZ</fullName>
    </recommendedName>
</protein>
<feature type="coiled-coil region" evidence="7">
    <location>
        <begin position="126"/>
        <end position="153"/>
    </location>
</feature>
<name>X1NCH2_9ZZZZ</name>
<dbReference type="GO" id="GO:0000976">
    <property type="term" value="F:transcription cis-regulatory region binding"/>
    <property type="evidence" value="ECO:0007669"/>
    <property type="project" value="TreeGrafter"/>
</dbReference>
<dbReference type="Pfam" id="PF02381">
    <property type="entry name" value="MraZ"/>
    <property type="match status" value="2"/>
</dbReference>
<keyword evidence="2" id="KW-0963">Cytoplasm</keyword>
<dbReference type="PANTHER" id="PTHR34701">
    <property type="entry name" value="TRANSCRIPTIONAL REGULATOR MRAZ"/>
    <property type="match status" value="1"/>
</dbReference>
<dbReference type="Gene3D" id="3.40.1550.20">
    <property type="entry name" value="Transcriptional regulator MraZ domain"/>
    <property type="match status" value="1"/>
</dbReference>
<keyword evidence="5" id="KW-0238">DNA-binding</keyword>
<dbReference type="CDD" id="cd16321">
    <property type="entry name" value="MraZ_C"/>
    <property type="match status" value="1"/>
</dbReference>
<dbReference type="InterPro" id="IPR020603">
    <property type="entry name" value="MraZ_dom"/>
</dbReference>
<dbReference type="AlphaFoldDB" id="X1NCH2"/>
<evidence type="ECO:0000313" key="9">
    <source>
        <dbReference type="EMBL" id="GAI27881.1"/>
    </source>
</evidence>
<feature type="non-terminal residue" evidence="9">
    <location>
        <position position="1"/>
    </location>
</feature>
<sequence length="191" mass="23000">TLDKTGKVTIPKKFREWLKIGKIAIILARDSCLYIYPWEKYEGSEKLVKRLSERRFTRLIFPQEAIKEVDKWGRIYIPVGLRKYANIEQRKVVFIGCNEYFEILNEEKRAEGRREEISWRDPLEELRSLEQRRESIEKELEDLDRELEKMIEEPTREHLMVKHQEAIVIIRKIEGLIAELKKLELNIISKF</sequence>
<evidence type="ECO:0000256" key="7">
    <source>
        <dbReference type="SAM" id="Coils"/>
    </source>
</evidence>
<dbReference type="InterPro" id="IPR038619">
    <property type="entry name" value="MraZ_sf"/>
</dbReference>
<dbReference type="InterPro" id="IPR003444">
    <property type="entry name" value="MraZ"/>
</dbReference>
<keyword evidence="4" id="KW-0805">Transcription regulation</keyword>
<accession>X1NCH2</accession>
<evidence type="ECO:0000256" key="2">
    <source>
        <dbReference type="ARBA" id="ARBA00022490"/>
    </source>
</evidence>
<dbReference type="HAMAP" id="MF_01008">
    <property type="entry name" value="MraZ"/>
    <property type="match status" value="1"/>
</dbReference>
<dbReference type="InterPro" id="IPR007159">
    <property type="entry name" value="SpoVT-AbrB_dom"/>
</dbReference>
<keyword evidence="6" id="KW-0804">Transcription</keyword>
<keyword evidence="3" id="KW-0677">Repeat</keyword>
<keyword evidence="7" id="KW-0175">Coiled coil</keyword>
<dbReference type="InterPro" id="IPR035644">
    <property type="entry name" value="MraZ_C"/>
</dbReference>
<dbReference type="PANTHER" id="PTHR34701:SF1">
    <property type="entry name" value="TRANSCRIPTIONAL REGULATOR MRAZ"/>
    <property type="match status" value="1"/>
</dbReference>
<organism evidence="9">
    <name type="scientific">marine sediment metagenome</name>
    <dbReference type="NCBI Taxonomy" id="412755"/>
    <lineage>
        <taxon>unclassified sequences</taxon>
        <taxon>metagenomes</taxon>
        <taxon>ecological metagenomes</taxon>
    </lineage>
</organism>
<gene>
    <name evidence="9" type="ORF">S06H3_34183</name>
</gene>
<comment type="caution">
    <text evidence="9">The sequence shown here is derived from an EMBL/GenBank/DDBJ whole genome shotgun (WGS) entry which is preliminary data.</text>
</comment>
<feature type="domain" description="SpoVT-AbrB" evidence="8">
    <location>
        <begin position="1"/>
        <end position="40"/>
    </location>
</feature>
<evidence type="ECO:0000256" key="1">
    <source>
        <dbReference type="ARBA" id="ARBA00013860"/>
    </source>
</evidence>
<dbReference type="InterPro" id="IPR037914">
    <property type="entry name" value="SpoVT-AbrB_sf"/>
</dbReference>
<dbReference type="InterPro" id="IPR035642">
    <property type="entry name" value="MraZ_N"/>
</dbReference>
<evidence type="ECO:0000259" key="8">
    <source>
        <dbReference type="PROSITE" id="PS51740"/>
    </source>
</evidence>
<dbReference type="GO" id="GO:2000143">
    <property type="term" value="P:negative regulation of DNA-templated transcription initiation"/>
    <property type="evidence" value="ECO:0007669"/>
    <property type="project" value="TreeGrafter"/>
</dbReference>
<dbReference type="GO" id="GO:0003700">
    <property type="term" value="F:DNA-binding transcription factor activity"/>
    <property type="evidence" value="ECO:0007669"/>
    <property type="project" value="InterPro"/>
</dbReference>
<proteinExistence type="inferred from homology"/>
<evidence type="ECO:0000256" key="3">
    <source>
        <dbReference type="ARBA" id="ARBA00022737"/>
    </source>
</evidence>
<evidence type="ECO:0000256" key="5">
    <source>
        <dbReference type="ARBA" id="ARBA00023125"/>
    </source>
</evidence>
<reference evidence="9" key="1">
    <citation type="journal article" date="2014" name="Front. Microbiol.">
        <title>High frequency of phylogenetically diverse reductive dehalogenase-homologous genes in deep subseafloor sedimentary metagenomes.</title>
        <authorList>
            <person name="Kawai M."/>
            <person name="Futagami T."/>
            <person name="Toyoda A."/>
            <person name="Takaki Y."/>
            <person name="Nishi S."/>
            <person name="Hori S."/>
            <person name="Arai W."/>
            <person name="Tsubouchi T."/>
            <person name="Morono Y."/>
            <person name="Uchiyama I."/>
            <person name="Ito T."/>
            <person name="Fujiyama A."/>
            <person name="Inagaki F."/>
            <person name="Takami H."/>
        </authorList>
    </citation>
    <scope>NUCLEOTIDE SEQUENCE</scope>
    <source>
        <strain evidence="9">Expedition CK06-06</strain>
    </source>
</reference>
<dbReference type="EMBL" id="BARV01020485">
    <property type="protein sequence ID" value="GAI27881.1"/>
    <property type="molecule type" value="Genomic_DNA"/>
</dbReference>
<dbReference type="PROSITE" id="PS51740">
    <property type="entry name" value="SPOVT_ABRB"/>
    <property type="match status" value="2"/>
</dbReference>
<feature type="domain" description="SpoVT-AbrB" evidence="8">
    <location>
        <begin position="64"/>
        <end position="108"/>
    </location>
</feature>
<dbReference type="CDD" id="cd16320">
    <property type="entry name" value="MraZ_N"/>
    <property type="match status" value="1"/>
</dbReference>
<evidence type="ECO:0000256" key="4">
    <source>
        <dbReference type="ARBA" id="ARBA00023015"/>
    </source>
</evidence>
<evidence type="ECO:0000256" key="6">
    <source>
        <dbReference type="ARBA" id="ARBA00023163"/>
    </source>
</evidence>